<dbReference type="AlphaFoldDB" id="A0A9N9HE22"/>
<name>A0A9N9HE22_9GLOM</name>
<protein>
    <submittedName>
        <fullName evidence="2">12274_t:CDS:1</fullName>
    </submittedName>
</protein>
<evidence type="ECO:0000313" key="2">
    <source>
        <dbReference type="EMBL" id="CAG8666840.1"/>
    </source>
</evidence>
<reference evidence="2" key="1">
    <citation type="submission" date="2021-06" db="EMBL/GenBank/DDBJ databases">
        <authorList>
            <person name="Kallberg Y."/>
            <person name="Tangrot J."/>
            <person name="Rosling A."/>
        </authorList>
    </citation>
    <scope>NUCLEOTIDE SEQUENCE</scope>
    <source>
        <strain evidence="2">MA453B</strain>
    </source>
</reference>
<sequence>MATSSNSSTLSKKHQKQLSQLQNLLNTEVPIVVVETGDTPVIDTDSGSDSDDLSPLPNTEVPTITNLEFINTRSNQTSCYDKIKHHDMGRMDQTCQHCKARFWMIEKDKNSGYAAPRFPLCCANSKVQLSPLLEHLLYLLNLYTSTNSDTVEFCKYARDYNSALACISFAPDVAAIMVGDSYEVNPTNQNILLRMHDGNLQKIAETPRKSSATMIGQLYMVQPSEVALKKLALILVFFRMIQYGIPLLWNNHKIALCKDILYQAYVQLQNLEDASNIPATIEHEALTQLKNILLLNRKSLKDFSNMPILSITSNISNNEKELNYLILFDAIIREINNEEDECFFMDRPY</sequence>
<feature type="non-terminal residue" evidence="2">
    <location>
        <position position="1"/>
    </location>
</feature>
<evidence type="ECO:0000256" key="1">
    <source>
        <dbReference type="SAM" id="MobiDB-lite"/>
    </source>
</evidence>
<comment type="caution">
    <text evidence="2">The sequence shown here is derived from an EMBL/GenBank/DDBJ whole genome shotgun (WGS) entry which is preliminary data.</text>
</comment>
<dbReference type="EMBL" id="CAJVPY010006650">
    <property type="protein sequence ID" value="CAG8666840.1"/>
    <property type="molecule type" value="Genomic_DNA"/>
</dbReference>
<proteinExistence type="predicted"/>
<dbReference type="OrthoDB" id="2447509at2759"/>
<gene>
    <name evidence="2" type="ORF">DERYTH_LOCUS11009</name>
</gene>
<organism evidence="2 3">
    <name type="scientific">Dentiscutata erythropus</name>
    <dbReference type="NCBI Taxonomy" id="1348616"/>
    <lineage>
        <taxon>Eukaryota</taxon>
        <taxon>Fungi</taxon>
        <taxon>Fungi incertae sedis</taxon>
        <taxon>Mucoromycota</taxon>
        <taxon>Glomeromycotina</taxon>
        <taxon>Glomeromycetes</taxon>
        <taxon>Diversisporales</taxon>
        <taxon>Gigasporaceae</taxon>
        <taxon>Dentiscutata</taxon>
    </lineage>
</organism>
<feature type="region of interest" description="Disordered" evidence="1">
    <location>
        <begin position="38"/>
        <end position="58"/>
    </location>
</feature>
<keyword evidence="3" id="KW-1185">Reference proteome</keyword>
<accession>A0A9N9HE22</accession>
<dbReference type="Proteomes" id="UP000789405">
    <property type="component" value="Unassembled WGS sequence"/>
</dbReference>
<evidence type="ECO:0000313" key="3">
    <source>
        <dbReference type="Proteomes" id="UP000789405"/>
    </source>
</evidence>